<evidence type="ECO:0000256" key="5">
    <source>
        <dbReference type="ARBA" id="ARBA00022692"/>
    </source>
</evidence>
<keyword evidence="6" id="KW-0408">Iron</keyword>
<dbReference type="GO" id="GO:0009279">
    <property type="term" value="C:cell outer membrane"/>
    <property type="evidence" value="ECO:0007669"/>
    <property type="project" value="UniProtKB-SubCell"/>
</dbReference>
<dbReference type="InterPro" id="IPR039426">
    <property type="entry name" value="TonB-dep_rcpt-like"/>
</dbReference>
<keyword evidence="5 11" id="KW-0812">Transmembrane</keyword>
<dbReference type="Gene3D" id="2.40.170.20">
    <property type="entry name" value="TonB-dependent receptor, beta-barrel domain"/>
    <property type="match status" value="1"/>
</dbReference>
<dbReference type="InterPro" id="IPR012910">
    <property type="entry name" value="Plug_dom"/>
</dbReference>
<proteinExistence type="inferred from homology"/>
<sequence length="720" mass="78064">MQKSLLFAAAGAVALSMSSGTSLAQNRSALLEEVLVTATKKAEAEKLQDVPIAATAFGEGQLEALFVRDLQSLSYSMPNVSMDDVGTSKGVANFSFRGLGVNSSIPSIDPTVGVFVDGVYQGTNSGVVFDQFDMEGIEVLRGPQGILFGRNVTGGAVLIRTTDPSEDFTLKTRAAVQSGEDYYYSLVTTGALVPGKLLGKFAVYYNDDGGYFKNKNTGNGKSNDNFGQSETMMLRLAATYLDQGGGETTLKIEEGSNEGDGPPGQNHAVYDRDTFDFAIDEEGENDSDWSRITLEHVRSVGDGTLTNILGWKDLETYAVSDIDALPVPGFHAAIALDAEQISNELRYNILLNERFDVTAGLYYFQQDLTYIERRIIQGGAQDVTGGGVQDTENWGIFTAVDYRLSEALTLLAGLRYTQEKKDADIATIPFNSCDAKKVSCSNYDFSDSESWSNVSPKVGVQWYPMDTLQLYASFSQGFRSGGYNQRNTVPTASPGPFDEEKQDSFEMGFKLDAADGVLRLNGAVFHNSIEDMQREVNFADPNFGVAQVIVNSADATITGAEFELLAALNQYFVLTANAGYLDGDYDEVREDLNRDGQVNSADENLALPRLAQWTYGIGLNFDMDVNDGDHITARVSFNHRDPSAYTDDNLGVLNSADMVNVSAAYGFSNGITLSLFGKNLKDEVTHGNDTQLPAAFGGPGASFAPLNKGRIYGAEIKYEY</sequence>
<evidence type="ECO:0000259" key="14">
    <source>
        <dbReference type="Pfam" id="PF00593"/>
    </source>
</evidence>
<evidence type="ECO:0000313" key="16">
    <source>
        <dbReference type="EMBL" id="QQD17377.1"/>
    </source>
</evidence>
<dbReference type="Pfam" id="PF00593">
    <property type="entry name" value="TonB_dep_Rec_b-barrel"/>
    <property type="match status" value="1"/>
</dbReference>
<dbReference type="EMBL" id="CP066167">
    <property type="protein sequence ID" value="QQD17377.1"/>
    <property type="molecule type" value="Genomic_DNA"/>
</dbReference>
<dbReference type="PANTHER" id="PTHR32552">
    <property type="entry name" value="FERRICHROME IRON RECEPTOR-RELATED"/>
    <property type="match status" value="1"/>
</dbReference>
<keyword evidence="13" id="KW-0732">Signal</keyword>
<keyword evidence="4" id="KW-0410">Iron transport</keyword>
<accession>A0A7T4UP99</accession>
<evidence type="ECO:0000259" key="15">
    <source>
        <dbReference type="Pfam" id="PF07715"/>
    </source>
</evidence>
<keyword evidence="8 12" id="KW-0798">TonB box</keyword>
<evidence type="ECO:0000256" key="10">
    <source>
        <dbReference type="ARBA" id="ARBA00023237"/>
    </source>
</evidence>
<evidence type="ECO:0000256" key="8">
    <source>
        <dbReference type="ARBA" id="ARBA00023077"/>
    </source>
</evidence>
<feature type="domain" description="TonB-dependent receptor-like beta-barrel" evidence="14">
    <location>
        <begin position="244"/>
        <end position="680"/>
    </location>
</feature>
<evidence type="ECO:0000256" key="13">
    <source>
        <dbReference type="SAM" id="SignalP"/>
    </source>
</evidence>
<keyword evidence="7" id="KW-0406">Ion transport</keyword>
<keyword evidence="3 11" id="KW-1134">Transmembrane beta strand</keyword>
<dbReference type="InterPro" id="IPR000531">
    <property type="entry name" value="Beta-barrel_TonB"/>
</dbReference>
<dbReference type="SUPFAM" id="SSF56935">
    <property type="entry name" value="Porins"/>
    <property type="match status" value="1"/>
</dbReference>
<dbReference type="Pfam" id="PF07715">
    <property type="entry name" value="Plug"/>
    <property type="match status" value="1"/>
</dbReference>
<dbReference type="AlphaFoldDB" id="A0A7T4UP99"/>
<dbReference type="RefSeq" id="WP_198568878.1">
    <property type="nucleotide sequence ID" value="NZ_CP066167.1"/>
</dbReference>
<evidence type="ECO:0000256" key="1">
    <source>
        <dbReference type="ARBA" id="ARBA00004571"/>
    </source>
</evidence>
<feature type="chain" id="PRO_5032833562" evidence="13">
    <location>
        <begin position="25"/>
        <end position="720"/>
    </location>
</feature>
<evidence type="ECO:0000256" key="2">
    <source>
        <dbReference type="ARBA" id="ARBA00022448"/>
    </source>
</evidence>
<evidence type="ECO:0000313" key="17">
    <source>
        <dbReference type="Proteomes" id="UP000596063"/>
    </source>
</evidence>
<organism evidence="16 17">
    <name type="scientific">Spongiibacter nanhainus</name>
    <dbReference type="NCBI Taxonomy" id="2794344"/>
    <lineage>
        <taxon>Bacteria</taxon>
        <taxon>Pseudomonadati</taxon>
        <taxon>Pseudomonadota</taxon>
        <taxon>Gammaproteobacteria</taxon>
        <taxon>Cellvibrionales</taxon>
        <taxon>Spongiibacteraceae</taxon>
        <taxon>Spongiibacter</taxon>
    </lineage>
</organism>
<evidence type="ECO:0000256" key="4">
    <source>
        <dbReference type="ARBA" id="ARBA00022496"/>
    </source>
</evidence>
<dbReference type="Proteomes" id="UP000596063">
    <property type="component" value="Chromosome"/>
</dbReference>
<keyword evidence="2 11" id="KW-0813">Transport</keyword>
<comment type="subcellular location">
    <subcellularLocation>
        <location evidence="1 11">Cell outer membrane</location>
        <topology evidence="1 11">Multi-pass membrane protein</topology>
    </subcellularLocation>
</comment>
<dbReference type="PROSITE" id="PS52016">
    <property type="entry name" value="TONB_DEPENDENT_REC_3"/>
    <property type="match status" value="1"/>
</dbReference>
<feature type="signal peptide" evidence="13">
    <location>
        <begin position="1"/>
        <end position="24"/>
    </location>
</feature>
<gene>
    <name evidence="16" type="ORF">I6N98_13515</name>
</gene>
<comment type="similarity">
    <text evidence="11 12">Belongs to the TonB-dependent receptor family.</text>
</comment>
<dbReference type="KEGG" id="snan:I6N98_13515"/>
<protein>
    <submittedName>
        <fullName evidence="16">TonB-dependent receptor</fullName>
    </submittedName>
</protein>
<evidence type="ECO:0000256" key="12">
    <source>
        <dbReference type="RuleBase" id="RU003357"/>
    </source>
</evidence>
<keyword evidence="10 11" id="KW-0998">Cell outer membrane</keyword>
<dbReference type="GO" id="GO:0006826">
    <property type="term" value="P:iron ion transport"/>
    <property type="evidence" value="ECO:0007669"/>
    <property type="project" value="UniProtKB-KW"/>
</dbReference>
<evidence type="ECO:0000256" key="9">
    <source>
        <dbReference type="ARBA" id="ARBA00023136"/>
    </source>
</evidence>
<reference evidence="16 17" key="1">
    <citation type="submission" date="2020-12" db="EMBL/GenBank/DDBJ databases">
        <authorList>
            <person name="Shan Y."/>
        </authorList>
    </citation>
    <scope>NUCLEOTIDE SEQUENCE [LARGE SCALE GENOMIC DNA]</scope>
    <source>
        <strain evidence="17">csc3.9</strain>
    </source>
</reference>
<dbReference type="InterPro" id="IPR036942">
    <property type="entry name" value="Beta-barrel_TonB_sf"/>
</dbReference>
<evidence type="ECO:0000256" key="3">
    <source>
        <dbReference type="ARBA" id="ARBA00022452"/>
    </source>
</evidence>
<keyword evidence="17" id="KW-1185">Reference proteome</keyword>
<evidence type="ECO:0000256" key="7">
    <source>
        <dbReference type="ARBA" id="ARBA00023065"/>
    </source>
</evidence>
<dbReference type="PANTHER" id="PTHR32552:SF81">
    <property type="entry name" value="TONB-DEPENDENT OUTER MEMBRANE RECEPTOR"/>
    <property type="match status" value="1"/>
</dbReference>
<name>A0A7T4UP99_9GAMM</name>
<keyword evidence="9 11" id="KW-0472">Membrane</keyword>
<evidence type="ECO:0000256" key="6">
    <source>
        <dbReference type="ARBA" id="ARBA00023004"/>
    </source>
</evidence>
<feature type="domain" description="TonB-dependent receptor plug" evidence="15">
    <location>
        <begin position="47"/>
        <end position="156"/>
    </location>
</feature>
<evidence type="ECO:0000256" key="11">
    <source>
        <dbReference type="PROSITE-ProRule" id="PRU01360"/>
    </source>
</evidence>
<keyword evidence="16" id="KW-0675">Receptor</keyword>